<proteinExistence type="predicted"/>
<protein>
    <submittedName>
        <fullName evidence="2">Uncharacterized protein</fullName>
    </submittedName>
</protein>
<name>A0A9D0Z2J4_9FIRM</name>
<dbReference type="InterPro" id="IPR012334">
    <property type="entry name" value="Pectin_lyas_fold"/>
</dbReference>
<gene>
    <name evidence="2" type="ORF">IAC85_06190</name>
</gene>
<reference evidence="2" key="2">
    <citation type="journal article" date="2021" name="PeerJ">
        <title>Extensive microbial diversity within the chicken gut microbiome revealed by metagenomics and culture.</title>
        <authorList>
            <person name="Gilroy R."/>
            <person name="Ravi A."/>
            <person name="Getino M."/>
            <person name="Pursley I."/>
            <person name="Horton D.L."/>
            <person name="Alikhan N.F."/>
            <person name="Baker D."/>
            <person name="Gharbi K."/>
            <person name="Hall N."/>
            <person name="Watson M."/>
            <person name="Adriaenssens E.M."/>
            <person name="Foster-Nyarko E."/>
            <person name="Jarju S."/>
            <person name="Secka A."/>
            <person name="Antonio M."/>
            <person name="Oren A."/>
            <person name="Chaudhuri R.R."/>
            <person name="La Ragione R."/>
            <person name="Hildebrand F."/>
            <person name="Pallen M.J."/>
        </authorList>
    </citation>
    <scope>NUCLEOTIDE SEQUENCE</scope>
    <source>
        <strain evidence="2">CHK165-10780</strain>
    </source>
</reference>
<feature type="non-terminal residue" evidence="2">
    <location>
        <position position="1"/>
    </location>
</feature>
<feature type="region of interest" description="Disordered" evidence="1">
    <location>
        <begin position="187"/>
        <end position="217"/>
    </location>
</feature>
<comment type="caution">
    <text evidence="2">The sequence shown here is derived from an EMBL/GenBank/DDBJ whole genome shotgun (WGS) entry which is preliminary data.</text>
</comment>
<feature type="non-terminal residue" evidence="2">
    <location>
        <position position="2541"/>
    </location>
</feature>
<feature type="compositionally biased region" description="Pro residues" evidence="1">
    <location>
        <begin position="193"/>
        <end position="205"/>
    </location>
</feature>
<evidence type="ECO:0000256" key="1">
    <source>
        <dbReference type="SAM" id="MobiDB-lite"/>
    </source>
</evidence>
<dbReference type="Proteomes" id="UP000886725">
    <property type="component" value="Unassembled WGS sequence"/>
</dbReference>
<dbReference type="SUPFAM" id="SSF51126">
    <property type="entry name" value="Pectin lyase-like"/>
    <property type="match status" value="1"/>
</dbReference>
<dbReference type="InterPro" id="IPR011050">
    <property type="entry name" value="Pectin_lyase_fold/virulence"/>
</dbReference>
<dbReference type="Gene3D" id="2.160.20.110">
    <property type="match status" value="3"/>
</dbReference>
<accession>A0A9D0Z2J4</accession>
<reference evidence="2" key="1">
    <citation type="submission" date="2020-10" db="EMBL/GenBank/DDBJ databases">
        <authorList>
            <person name="Gilroy R."/>
        </authorList>
    </citation>
    <scope>NUCLEOTIDE SEQUENCE</scope>
    <source>
        <strain evidence="2">CHK165-10780</strain>
    </source>
</reference>
<evidence type="ECO:0000313" key="3">
    <source>
        <dbReference type="Proteomes" id="UP000886725"/>
    </source>
</evidence>
<sequence length="2541" mass="284883">VGDVILDTFLSGNEKETVQLASFSAYDSLYENRGRLYLSNNQEISATYPLYVNDNLSIVNISSDSKLITASYQEEEGYPYFTLSDGKLYNYGDGEQASYETYLFLKLSNGLFVNSIPITIETANETVEIPMNSILYMEEDQIQYYSPENDTFTYHQIEALDDTSKVKYKETEITYQELLDNLKITSLEEGTPTPLPTETPTPTPIETPDEEPEEEVEKPVVQLTDVTAGVYGLNGTLSVTGDASKITQAITFTVRRNGNIVLRKQYISFGNIRMNGLEPGATYEITGTYTYQMSENESEVTETFYQEMITMNDISSLGPIVVSFEPGSIFSNKIQLNNLEITEESDQEALYGLSRAIVEINGEQYNVGTQIFTILSNKNPVTYESPELLDSNQTIDFTIIMRDSYGNNLPMSNNTGSTRTAKKVPVVTITTIKNEVNDLQIKINLDNDDNVVIENYRYVIYTSTGEIFLQDSVPADGILKLTNLNSEDWYQIFVYGSYDIEDGNGKVENHTFANMRLTAVPLTTLGLAHINVTSEVGTENTTLSLTLDSATDNRLLPFIKDMTVKLINGEEEHEHVLTEEELQAFISKQTLSIPFDGLISQTEYQIDIKTTIGSLDQEEVFDAIFNLKSIKTLKYDAKIYFRNRFTMQTMIDFDVRIDDPDSAIESGRILLEVRNQDDKLIDVIYLEPNQDFEQITLDNLTPQETYRLTYIVEAYNTGYDNSTHQENYILYDEEIKADGGITGEIQLHSLLEKSKTKNLLDFENNFDPNNIGNSNNATYELSENHLEVTTASTAGMAFIIAPISVKPNTTYTLSYRMETDNGPEGQYYAEIIDFSVYQKYAMGEALWDDAYLASEKIPAEDSNLYIFKFTTNENQYDLRLTFFIGHNVNYSNVIGSIYTYSDFMLTEGDTYVPYEPYEKAEGYEATLRTTVDDSRAEITNQDYYVELYKGDELLDTFHGYLDENHQVNQSESKLQAEERDTYTAKLKIKVRDRFYELDSIEFTADQEIRSIYNIYDYFAMASNKKYLVQNDLDFTSLGNKYYDIFSGTLDFQGHKVITDNDDGYCRIMNLLENGGTIQNVVVDAYMNKNTNSVYDSCLVNRNSSGIIRNIQVNLKQSKLADNNNFGLIAQLNYGTIENFVVHLEEPLYGSYRIGAVAYSNNDTIRNGYVYGEAIDTSNYNIATAVNYTRIGGVIGYNDSGVLENVYSLSKVNSYPYPNNVVNTIGNICGHNNGKISNIYSVGSGENRNTNYDINGYDPSKVIENSYYVADLVFNNSRTSTKVSALTLQDNEFQKQVINSQDMFEIDSMLELGYYPQVKMDECMPAQEYIPLPEVENENLADIISTTVVESTDDSAILDVKVYNPNQETVESIDIQYLTTEILSQETSNQETTVRLKLANPQMYISSYSIRKMTMVNQFNIAYDREYTSGEKQLDINFYRIIDSEEDWQLINTYPRENFRLKKDLDFTGIPQSKTYISQIYGVLDGENHIISNIDSDYGYIIARLETGGIIQNIQFNNINLEQNRNDSFAGIINNVNGTINNVSVNNTKIIVKSPNPIYVGILMGYGSYGNVLNSSIVDSQIIIESNLSNANIGGITGYLNHGNINNSYVTNIEIQANNLSVSNNIGAIVGEISYTRIRNVYATGMVDSNATNVGGISGYIGGYPGMIDSAYSYVNISGSSTSIGAISGNFANHSTHINNSLALGSIYTSATTDNINRIGFANDLSNVYAWNKMTINGFSNVPVNLEILKTTQQLLSPEFYQYEIEFDSSWDTSQLSDGILPKLYSTTGELLPNQPNVYLKESIISIENITIDKRMNDATILLEFSHNSNIEIKDVVFEYLNVDAINKIVHQANTTIIELNVSPERAYDGYRLLQIKYEENGTEHIFDIHAKIELQFFKDINSIEDWQAINPDSNENYRLNTDLDFSNIQNINHGLTINRLEATSTGHSISNITIQNAEYWHLFENINASLKNVTFENIILEDTGDINSDALYDNGGKYTIGYVVNNADIEHVTFNNIKLRAQSYNMAIFSQSSQSDLKDIQLNNITITGASYTSSLIARLFEGNTINGINGNTINVSSTSGNRSYTGGIIAYYDDVYTDEIMNINLQHINVSGTNFVGGFAGQASARNLTMEDVTVTGINYVAGIAYFPSYVTVQDNVLKDAYISGSGSNIAGLYVQGYGFTNLSLIDSIIEATSANSQFTGGAFAYNYRNANNIEIIKSQVLSKGDYTGGIVGSSDSTHDVTEEKNLQNAFVLDSTITGNDYVGGITGYNNEINMADSYIARTTIQGTGDNIGGFYGYSKNDAVTSSTGYTRIQHSMIQNSNVIGNDNVGGIIGYVTNELNSPDFDDIYLDVNVQTSNVYGTANIGIGNHNDYISDINNLHVYANSTVNTQAVKDMPNANLSAAQLWGAEDFHNPSKYILSNQWRLSDISNGYYPKLYIQNTTTLLNYQEDIPLPTDTNGIALFRLMSMHLFEEFPTYEVYTSGIDTVNIEFDEVSSNAYLRIETNDSVGNWIPITNRVYTLGYDFNTDFKVTLTDGRQT</sequence>
<evidence type="ECO:0000313" key="2">
    <source>
        <dbReference type="EMBL" id="HIQ65310.1"/>
    </source>
</evidence>
<dbReference type="EMBL" id="DVFU01000119">
    <property type="protein sequence ID" value="HIQ65310.1"/>
    <property type="molecule type" value="Genomic_DNA"/>
</dbReference>
<feature type="compositionally biased region" description="Acidic residues" evidence="1">
    <location>
        <begin position="207"/>
        <end position="216"/>
    </location>
</feature>
<dbReference type="Gene3D" id="2.160.20.10">
    <property type="entry name" value="Single-stranded right-handed beta-helix, Pectin lyase-like"/>
    <property type="match status" value="1"/>
</dbReference>
<organism evidence="2 3">
    <name type="scientific">Candidatus Faecenecus gallistercoris</name>
    <dbReference type="NCBI Taxonomy" id="2840793"/>
    <lineage>
        <taxon>Bacteria</taxon>
        <taxon>Bacillati</taxon>
        <taxon>Bacillota</taxon>
        <taxon>Bacillota incertae sedis</taxon>
        <taxon>Candidatus Faecenecus</taxon>
    </lineage>
</organism>